<dbReference type="Pfam" id="PF02458">
    <property type="entry name" value="Transferase"/>
    <property type="match status" value="1"/>
</dbReference>
<reference evidence="4" key="1">
    <citation type="submission" date="2025-08" db="UniProtKB">
        <authorList>
            <consortium name="RefSeq"/>
        </authorList>
    </citation>
    <scope>IDENTIFICATION</scope>
    <source>
        <tissue evidence="4">Seedling</tissue>
    </source>
</reference>
<dbReference type="InterPro" id="IPR023213">
    <property type="entry name" value="CAT-like_dom_sf"/>
</dbReference>
<gene>
    <name evidence="4" type="primary">LOC112489582</name>
</gene>
<dbReference type="RefSeq" id="XP_048328601.2">
    <property type="nucleotide sequence ID" value="XM_048472644.2"/>
</dbReference>
<evidence type="ECO:0000313" key="4">
    <source>
        <dbReference type="RefSeq" id="XP_048328601.2"/>
    </source>
</evidence>
<dbReference type="PANTHER" id="PTHR31625">
    <property type="match status" value="1"/>
</dbReference>
<dbReference type="SUPFAM" id="SSF52777">
    <property type="entry name" value="CoA-dependent acyltransferases"/>
    <property type="match status" value="1"/>
</dbReference>
<accession>A0ABM3IHM1</accession>
<keyword evidence="3" id="KW-1185">Reference proteome</keyword>
<protein>
    <submittedName>
        <fullName evidence="4">Phenolic glucoside malonyltransferase 1-like</fullName>
    </submittedName>
</protein>
<dbReference type="InterPro" id="IPR051504">
    <property type="entry name" value="Plant_metabolite_acyltrans"/>
</dbReference>
<keyword evidence="2" id="KW-0012">Acyltransferase</keyword>
<proteinExistence type="predicted"/>
<keyword evidence="1" id="KW-0808">Transferase</keyword>
<evidence type="ECO:0000256" key="1">
    <source>
        <dbReference type="ARBA" id="ARBA00022679"/>
    </source>
</evidence>
<evidence type="ECO:0000256" key="2">
    <source>
        <dbReference type="ARBA" id="ARBA00023315"/>
    </source>
</evidence>
<dbReference type="Proteomes" id="UP001652623">
    <property type="component" value="Chromosome 4"/>
</dbReference>
<name>A0ABM3IHM1_ZIZJJ</name>
<evidence type="ECO:0000313" key="3">
    <source>
        <dbReference type="Proteomes" id="UP001652623"/>
    </source>
</evidence>
<sequence>MAQPLSVKVLEVCRVAPRPDLPNLASPSSLPLTFFDIFWLRFPPVERLFFYEFSTSNTPFFDSIIPRLKHSLSLTLQHYLPLAGNLVWPQDSHKPFIKYVDGDGVSLTIAESNMDFYHLSSNGFREATEYRPLIPHLEESHERVAVAALQITLFPNSGFCIGITSHHAILDGKTSTSFVKSWAYICNKTAGSGSADSPQSSPSLPSDLTPFYDRAAIKDPAELEVIWLNAWLKQGGPNNRSLMLRKSQVQPGIVRATFELSGEQIQKLRNFVSVDQNRSKHQVQRISTFSLVLGYTFVCLKRAIEAIEKNIMLVFSVDARSRLKPTIPPTYFGNCISGCSVVLETEKALREQNGVCHVVEAISESIKGLENGVLNGAETWASFIDDFMDQSESQQRMMSVAGSPRFEVYSTDFGFGRPRKVEIASIDKTGAVSLSESRNGNGGVEIGLVLNVQQMRSFASLFAKVLEEEVH</sequence>
<organism evidence="3 4">
    <name type="scientific">Ziziphus jujuba</name>
    <name type="common">Chinese jujube</name>
    <name type="synonym">Ziziphus sativa</name>
    <dbReference type="NCBI Taxonomy" id="326968"/>
    <lineage>
        <taxon>Eukaryota</taxon>
        <taxon>Viridiplantae</taxon>
        <taxon>Streptophyta</taxon>
        <taxon>Embryophyta</taxon>
        <taxon>Tracheophyta</taxon>
        <taxon>Spermatophyta</taxon>
        <taxon>Magnoliopsida</taxon>
        <taxon>eudicotyledons</taxon>
        <taxon>Gunneridae</taxon>
        <taxon>Pentapetalae</taxon>
        <taxon>rosids</taxon>
        <taxon>fabids</taxon>
        <taxon>Rosales</taxon>
        <taxon>Rhamnaceae</taxon>
        <taxon>Paliureae</taxon>
        <taxon>Ziziphus</taxon>
    </lineage>
</organism>
<dbReference type="Gene3D" id="3.30.559.10">
    <property type="entry name" value="Chloramphenicol acetyltransferase-like domain"/>
    <property type="match status" value="2"/>
</dbReference>
<dbReference type="GeneID" id="112489582"/>